<sequence>MFQNMLLAQVSLLKRFVAFTADKDSILFQHGNLRALLCMFLVSSFEVTFGFPGRSKGLFGRNKFIFQDNFLLRHSFVTERSRVLRFLLLRLLILQGGVHFVVGFRFHCDFGHSGGCFSSQVVKKKRNMFLNMINITKP</sequence>
<dbReference type="EMBL" id="HBUE01159091">
    <property type="protein sequence ID" value="CAG6509234.1"/>
    <property type="molecule type" value="Transcribed_RNA"/>
</dbReference>
<evidence type="ECO:0000313" key="1">
    <source>
        <dbReference type="EMBL" id="CAG6509234.1"/>
    </source>
</evidence>
<dbReference type="AlphaFoldDB" id="A0A8D8GJQ1"/>
<accession>A0A8D8GJQ1</accession>
<proteinExistence type="predicted"/>
<dbReference type="EMBL" id="HBUE01264219">
    <property type="protein sequence ID" value="CAG6560608.1"/>
    <property type="molecule type" value="Transcribed_RNA"/>
</dbReference>
<protein>
    <submittedName>
        <fullName evidence="1">(northern house mosquito) hypothetical protein</fullName>
    </submittedName>
</protein>
<name>A0A8D8GJQ1_CULPI</name>
<organism evidence="1">
    <name type="scientific">Culex pipiens</name>
    <name type="common">House mosquito</name>
    <dbReference type="NCBI Taxonomy" id="7175"/>
    <lineage>
        <taxon>Eukaryota</taxon>
        <taxon>Metazoa</taxon>
        <taxon>Ecdysozoa</taxon>
        <taxon>Arthropoda</taxon>
        <taxon>Hexapoda</taxon>
        <taxon>Insecta</taxon>
        <taxon>Pterygota</taxon>
        <taxon>Neoptera</taxon>
        <taxon>Endopterygota</taxon>
        <taxon>Diptera</taxon>
        <taxon>Nematocera</taxon>
        <taxon>Culicoidea</taxon>
        <taxon>Culicidae</taxon>
        <taxon>Culicinae</taxon>
        <taxon>Culicini</taxon>
        <taxon>Culex</taxon>
        <taxon>Culex</taxon>
    </lineage>
</organism>
<reference evidence="1" key="1">
    <citation type="submission" date="2021-05" db="EMBL/GenBank/DDBJ databases">
        <authorList>
            <person name="Alioto T."/>
            <person name="Alioto T."/>
            <person name="Gomez Garrido J."/>
        </authorList>
    </citation>
    <scope>NUCLEOTIDE SEQUENCE</scope>
</reference>
<dbReference type="EMBL" id="HBUE01010098">
    <property type="protein sequence ID" value="CAG6447888.1"/>
    <property type="molecule type" value="Transcribed_RNA"/>
</dbReference>